<dbReference type="VEuPathDB" id="AmoebaDB:NF0063320"/>
<evidence type="ECO:0000313" key="2">
    <source>
        <dbReference type="Proteomes" id="UP000444721"/>
    </source>
</evidence>
<gene>
    <name evidence="1" type="ORF">FDP41_003469</name>
</gene>
<dbReference type="Proteomes" id="UP000444721">
    <property type="component" value="Unassembled WGS sequence"/>
</dbReference>
<reference evidence="1 2" key="1">
    <citation type="journal article" date="2019" name="Sci. Rep.">
        <title>Nanopore sequencing improves the draft genome of the human pathogenic amoeba Naegleria fowleri.</title>
        <authorList>
            <person name="Liechti N."/>
            <person name="Schurch N."/>
            <person name="Bruggmann R."/>
            <person name="Wittwer M."/>
        </authorList>
    </citation>
    <scope>NUCLEOTIDE SEQUENCE [LARGE SCALE GENOMIC DNA]</scope>
    <source>
        <strain evidence="1 2">ATCC 30894</strain>
    </source>
</reference>
<comment type="caution">
    <text evidence="1">The sequence shown here is derived from an EMBL/GenBank/DDBJ whole genome shotgun (WGS) entry which is preliminary data.</text>
</comment>
<keyword evidence="2" id="KW-1185">Reference proteome</keyword>
<proteinExistence type="predicted"/>
<dbReference type="VEuPathDB" id="AmoebaDB:FDP41_003469"/>
<accession>A0A6A5BKE8</accession>
<evidence type="ECO:0000313" key="1">
    <source>
        <dbReference type="EMBL" id="KAF0977477.1"/>
    </source>
</evidence>
<dbReference type="VEuPathDB" id="AmoebaDB:NfTy_071110"/>
<dbReference type="RefSeq" id="XP_044562190.1">
    <property type="nucleotide sequence ID" value="XM_044706776.1"/>
</dbReference>
<organism evidence="1 2">
    <name type="scientific">Naegleria fowleri</name>
    <name type="common">Brain eating amoeba</name>
    <dbReference type="NCBI Taxonomy" id="5763"/>
    <lineage>
        <taxon>Eukaryota</taxon>
        <taxon>Discoba</taxon>
        <taxon>Heterolobosea</taxon>
        <taxon>Tetramitia</taxon>
        <taxon>Eutetramitia</taxon>
        <taxon>Vahlkampfiidae</taxon>
        <taxon>Naegleria</taxon>
    </lineage>
</organism>
<sequence>MENVEGLVEPLRIIDAEINKENPSAHSCLEDHFKKQFFAKNKGRIACWNGLQSSMKDKNNIYSRNGHNYMISNCATRIETYLMQAVDKKMPVADDKFTKDLPLDHETIDFGFNDEKMINFKTNLLTHGVAGFMHFGFKYATEKSRIPNEKKRMFLQVTLEIRRKK</sequence>
<protein>
    <submittedName>
        <fullName evidence="1">Uncharacterized protein</fullName>
    </submittedName>
</protein>
<name>A0A6A5BKE8_NAEFO</name>
<dbReference type="AlphaFoldDB" id="A0A6A5BKE8"/>
<dbReference type="EMBL" id="VFQX01000034">
    <property type="protein sequence ID" value="KAF0977477.1"/>
    <property type="molecule type" value="Genomic_DNA"/>
</dbReference>
<dbReference type="GeneID" id="68110687"/>